<keyword evidence="3" id="KW-1185">Reference proteome</keyword>
<feature type="coiled-coil region" evidence="1">
    <location>
        <begin position="168"/>
        <end position="205"/>
    </location>
</feature>
<comment type="caution">
    <text evidence="2">The sequence shown here is derived from an EMBL/GenBank/DDBJ whole genome shotgun (WGS) entry which is preliminary data.</text>
</comment>
<organism evidence="2 3">
    <name type="scientific">Carpediemonas membranifera</name>
    <dbReference type="NCBI Taxonomy" id="201153"/>
    <lineage>
        <taxon>Eukaryota</taxon>
        <taxon>Metamonada</taxon>
        <taxon>Carpediemonas-like organisms</taxon>
        <taxon>Carpediemonas</taxon>
    </lineage>
</organism>
<evidence type="ECO:0000313" key="3">
    <source>
        <dbReference type="Proteomes" id="UP000717585"/>
    </source>
</evidence>
<keyword evidence="1" id="KW-0175">Coiled coil</keyword>
<accession>A0A8J6B6H6</accession>
<name>A0A8J6B6H6_9EUKA</name>
<dbReference type="AlphaFoldDB" id="A0A8J6B6H6"/>
<gene>
    <name evidence="2" type="ORF">J8273_4457</name>
</gene>
<sequence>MEVIDRTVDLVNKRIRAYNKKLRRITDIEDKKGESLEEEQKRLISEKPKFETAKNELVQIGEHVEEIKLVTQSKLDEIEALKATVAQLEERNAALPAASYRELNHFYSIYWHRHYSTIEESPVKTAYESLVARVGQGELDLYARIQARDESAISEECELSFAEIALWMLECEEKYEEIRQEELRIEEEKRREEEERLRREEEARRPKFEDIHRQRMAQSPYFNPTLAGLSFLGPKPQQ</sequence>
<dbReference type="Proteomes" id="UP000717585">
    <property type="component" value="Unassembled WGS sequence"/>
</dbReference>
<evidence type="ECO:0000313" key="2">
    <source>
        <dbReference type="EMBL" id="KAG9394094.1"/>
    </source>
</evidence>
<reference evidence="2" key="1">
    <citation type="submission" date="2021-05" db="EMBL/GenBank/DDBJ databases">
        <title>A free-living protist that lacks canonical eukaryotic 1 DNA replication and segregation systems.</title>
        <authorList>
            <person name="Salas-Leiva D.E."/>
            <person name="Tromer E.C."/>
            <person name="Curtis B.A."/>
            <person name="Jerlstrom-Hultqvist J."/>
            <person name="Kolisko M."/>
            <person name="Yi Z."/>
            <person name="Salas-Leiva J.S."/>
            <person name="Gallot-Lavallee L."/>
            <person name="Kops G.J.P.L."/>
            <person name="Archibald J.M."/>
            <person name="Simpson A.G.B."/>
            <person name="Roger A.J."/>
        </authorList>
    </citation>
    <scope>NUCLEOTIDE SEQUENCE</scope>
    <source>
        <strain evidence="2">BICM</strain>
    </source>
</reference>
<evidence type="ECO:0000256" key="1">
    <source>
        <dbReference type="SAM" id="Coils"/>
    </source>
</evidence>
<protein>
    <submittedName>
        <fullName evidence="2">Uncharacterized protein</fullName>
    </submittedName>
</protein>
<dbReference type="EMBL" id="JAHDYR010000017">
    <property type="protein sequence ID" value="KAG9394094.1"/>
    <property type="molecule type" value="Genomic_DNA"/>
</dbReference>
<proteinExistence type="predicted"/>
<dbReference type="OrthoDB" id="2409325at2759"/>